<name>A0A371GC74_MUCPR</name>
<accession>A0A371GC74</accession>
<dbReference type="Proteomes" id="UP000257109">
    <property type="component" value="Unassembled WGS sequence"/>
</dbReference>
<comment type="caution">
    <text evidence="1">The sequence shown here is derived from an EMBL/GenBank/DDBJ whole genome shotgun (WGS) entry which is preliminary data.</text>
</comment>
<organism evidence="1 2">
    <name type="scientific">Mucuna pruriens</name>
    <name type="common">Velvet bean</name>
    <name type="synonym">Dolichos pruriens</name>
    <dbReference type="NCBI Taxonomy" id="157652"/>
    <lineage>
        <taxon>Eukaryota</taxon>
        <taxon>Viridiplantae</taxon>
        <taxon>Streptophyta</taxon>
        <taxon>Embryophyta</taxon>
        <taxon>Tracheophyta</taxon>
        <taxon>Spermatophyta</taxon>
        <taxon>Magnoliopsida</taxon>
        <taxon>eudicotyledons</taxon>
        <taxon>Gunneridae</taxon>
        <taxon>Pentapetalae</taxon>
        <taxon>rosids</taxon>
        <taxon>fabids</taxon>
        <taxon>Fabales</taxon>
        <taxon>Fabaceae</taxon>
        <taxon>Papilionoideae</taxon>
        <taxon>50 kb inversion clade</taxon>
        <taxon>NPAAA clade</taxon>
        <taxon>indigoferoid/millettioid clade</taxon>
        <taxon>Phaseoleae</taxon>
        <taxon>Mucuna</taxon>
    </lineage>
</organism>
<reference evidence="1" key="1">
    <citation type="submission" date="2018-05" db="EMBL/GenBank/DDBJ databases">
        <title>Draft genome of Mucuna pruriens seed.</title>
        <authorList>
            <person name="Nnadi N.E."/>
            <person name="Vos R."/>
            <person name="Hasami M.H."/>
            <person name="Devisetty U.K."/>
            <person name="Aguiy J.C."/>
        </authorList>
    </citation>
    <scope>NUCLEOTIDE SEQUENCE [LARGE SCALE GENOMIC DNA]</scope>
    <source>
        <strain evidence="1">JCA_2017</strain>
    </source>
</reference>
<evidence type="ECO:0000313" key="2">
    <source>
        <dbReference type="Proteomes" id="UP000257109"/>
    </source>
</evidence>
<dbReference type="Pfam" id="PF14223">
    <property type="entry name" value="Retrotran_gag_2"/>
    <property type="match status" value="1"/>
</dbReference>
<dbReference type="OrthoDB" id="843347at2759"/>
<dbReference type="EMBL" id="QJKJ01006053">
    <property type="protein sequence ID" value="RDX88106.1"/>
    <property type="molecule type" value="Genomic_DNA"/>
</dbReference>
<gene>
    <name evidence="1" type="ORF">CR513_30342</name>
</gene>
<dbReference type="AlphaFoldDB" id="A0A371GC74"/>
<keyword evidence="2" id="KW-1185">Reference proteome</keyword>
<dbReference type="PANTHER" id="PTHR35317:SF27">
    <property type="entry name" value="RETROVIRUS-RELATED POL POLYPROTEIN FROM TRANSPOSON TNT 1-94"/>
    <property type="match status" value="1"/>
</dbReference>
<dbReference type="PANTHER" id="PTHR35317">
    <property type="entry name" value="OS04G0629600 PROTEIN"/>
    <property type="match status" value="1"/>
</dbReference>
<evidence type="ECO:0000313" key="1">
    <source>
        <dbReference type="EMBL" id="RDX88106.1"/>
    </source>
</evidence>
<protein>
    <recommendedName>
        <fullName evidence="3">Retrovirus-related Pol polyprotein from transposon TNT 1-94</fullName>
    </recommendedName>
</protein>
<feature type="non-terminal residue" evidence="1">
    <location>
        <position position="1"/>
    </location>
</feature>
<sequence length="158" mass="18480">MDNEKLSTKIPYFVDQYYNHWSELMDNLLRAKGTILIDAQLEKFRTEDHKAKHYLFRAIDRSVFEQILDMSTSKIVWDSLKRKFGGNDCVKKSMLNALRREFEVLEMTDTETITKYFVRVMAVANKMRSNGENMPDSKVVEKNTSNLDNLIHLCGGFN</sequence>
<proteinExistence type="predicted"/>
<evidence type="ECO:0008006" key="3">
    <source>
        <dbReference type="Google" id="ProtNLM"/>
    </source>
</evidence>